<keyword evidence="2" id="KW-1185">Reference proteome</keyword>
<dbReference type="AlphaFoldDB" id="A0ABD3NT00"/>
<sequence>MRRGSYSRGFVVVAPAGPLGIVIHNVAGANLPIVHAVRETSALRGRVRAGDVLVSVDEVECEGMSAEQVSRLICDRSENPGRMIGLLRACSKE</sequence>
<dbReference type="PANTHER" id="PTHR38909:SF1">
    <property type="entry name" value="G PROTEIN GAMMA DOMAIN-CONTAINING PROTEIN"/>
    <property type="match status" value="1"/>
</dbReference>
<dbReference type="EMBL" id="JALLAZ020001193">
    <property type="protein sequence ID" value="KAL3778924.1"/>
    <property type="molecule type" value="Genomic_DNA"/>
</dbReference>
<evidence type="ECO:0008006" key="3">
    <source>
        <dbReference type="Google" id="ProtNLM"/>
    </source>
</evidence>
<accession>A0ABD3NT00</accession>
<dbReference type="InterPro" id="IPR036034">
    <property type="entry name" value="PDZ_sf"/>
</dbReference>
<proteinExistence type="predicted"/>
<dbReference type="PANTHER" id="PTHR38909">
    <property type="entry name" value="G PROTEIN GAMMA DOMAIN-CONTAINING PROTEIN"/>
    <property type="match status" value="1"/>
</dbReference>
<protein>
    <recommendedName>
        <fullName evidence="3">PDZ domain-containing protein</fullName>
    </recommendedName>
</protein>
<name>A0ABD3NT00_9STRA</name>
<dbReference type="Gene3D" id="2.30.42.10">
    <property type="match status" value="1"/>
</dbReference>
<dbReference type="Proteomes" id="UP001530315">
    <property type="component" value="Unassembled WGS sequence"/>
</dbReference>
<comment type="caution">
    <text evidence="1">The sequence shown here is derived from an EMBL/GenBank/DDBJ whole genome shotgun (WGS) entry which is preliminary data.</text>
</comment>
<evidence type="ECO:0000313" key="2">
    <source>
        <dbReference type="Proteomes" id="UP001530315"/>
    </source>
</evidence>
<gene>
    <name evidence="1" type="ORF">ACHAW5_000635</name>
</gene>
<dbReference type="SUPFAM" id="SSF50156">
    <property type="entry name" value="PDZ domain-like"/>
    <property type="match status" value="1"/>
</dbReference>
<evidence type="ECO:0000313" key="1">
    <source>
        <dbReference type="EMBL" id="KAL3778924.1"/>
    </source>
</evidence>
<organism evidence="1 2">
    <name type="scientific">Stephanodiscus triporus</name>
    <dbReference type="NCBI Taxonomy" id="2934178"/>
    <lineage>
        <taxon>Eukaryota</taxon>
        <taxon>Sar</taxon>
        <taxon>Stramenopiles</taxon>
        <taxon>Ochrophyta</taxon>
        <taxon>Bacillariophyta</taxon>
        <taxon>Coscinodiscophyceae</taxon>
        <taxon>Thalassiosirophycidae</taxon>
        <taxon>Stephanodiscales</taxon>
        <taxon>Stephanodiscaceae</taxon>
        <taxon>Stephanodiscus</taxon>
    </lineage>
</organism>
<reference evidence="1 2" key="1">
    <citation type="submission" date="2024-10" db="EMBL/GenBank/DDBJ databases">
        <title>Updated reference genomes for cyclostephanoid diatoms.</title>
        <authorList>
            <person name="Roberts W.R."/>
            <person name="Alverson A.J."/>
        </authorList>
    </citation>
    <scope>NUCLEOTIDE SEQUENCE [LARGE SCALE GENOMIC DNA]</scope>
    <source>
        <strain evidence="1 2">AJA276-08</strain>
    </source>
</reference>